<sequence>MSNTNNDYFNKQRDILIQEISNNLSEVFTNLETLNRSLSESIQIGKEFDDVGRLWRTFYDGMNKLKNETKAADNTNREDGVEEEVERRAGAESD</sequence>
<dbReference type="PANTHER" id="PTHR28025">
    <property type="entry name" value="DASH COMPLEX SUBUNIT DAD1"/>
    <property type="match status" value="1"/>
</dbReference>
<proteinExistence type="inferred from homology"/>
<keyword evidence="9" id="KW-0493">Microtubule</keyword>
<keyword evidence="13" id="KW-0539">Nucleus</keyword>
<dbReference type="KEGG" id="cot:CORT_0D01630"/>
<evidence type="ECO:0000256" key="14">
    <source>
        <dbReference type="ARBA" id="ARBA00023306"/>
    </source>
</evidence>
<dbReference type="Pfam" id="PF08649">
    <property type="entry name" value="DASH_Dad1"/>
    <property type="match status" value="1"/>
</dbReference>
<dbReference type="AlphaFoldDB" id="H8X4R9"/>
<evidence type="ECO:0000256" key="9">
    <source>
        <dbReference type="ARBA" id="ARBA00022701"/>
    </source>
</evidence>
<dbReference type="GO" id="GO:0051010">
    <property type="term" value="F:microtubule plus-end binding"/>
    <property type="evidence" value="ECO:0007669"/>
    <property type="project" value="TreeGrafter"/>
</dbReference>
<evidence type="ECO:0000256" key="16">
    <source>
        <dbReference type="ARBA" id="ARBA00030566"/>
    </source>
</evidence>
<keyword evidence="11" id="KW-0995">Kinetochore</keyword>
<comment type="similarity">
    <text evidence="4">Belongs to the DASH complex DAD1 family.</text>
</comment>
<evidence type="ECO:0000313" key="18">
    <source>
        <dbReference type="EMBL" id="CCG23011.1"/>
    </source>
</evidence>
<organism evidence="18 19">
    <name type="scientific">Candida orthopsilosis (strain 90-125)</name>
    <name type="common">Yeast</name>
    <dbReference type="NCBI Taxonomy" id="1136231"/>
    <lineage>
        <taxon>Eukaryota</taxon>
        <taxon>Fungi</taxon>
        <taxon>Dikarya</taxon>
        <taxon>Ascomycota</taxon>
        <taxon>Saccharomycotina</taxon>
        <taxon>Pichiomycetes</taxon>
        <taxon>Debaryomycetaceae</taxon>
        <taxon>Candida/Lodderomyces clade</taxon>
        <taxon>Candida</taxon>
    </lineage>
</organism>
<dbReference type="GO" id="GO:0072686">
    <property type="term" value="C:mitotic spindle"/>
    <property type="evidence" value="ECO:0007669"/>
    <property type="project" value="InterPro"/>
</dbReference>
<evidence type="ECO:0000313" key="19">
    <source>
        <dbReference type="Proteomes" id="UP000005018"/>
    </source>
</evidence>
<feature type="region of interest" description="Disordered" evidence="17">
    <location>
        <begin position="68"/>
        <end position="94"/>
    </location>
</feature>
<evidence type="ECO:0000256" key="17">
    <source>
        <dbReference type="SAM" id="MobiDB-lite"/>
    </source>
</evidence>
<protein>
    <recommendedName>
        <fullName evidence="5">DASH complex subunit DAD1</fullName>
    </recommendedName>
    <alternativeName>
        <fullName evidence="16">Outer kinetochore protein DAD1</fullName>
    </alternativeName>
</protein>
<dbReference type="RefSeq" id="XP_003869148.1">
    <property type="nucleotide sequence ID" value="XM_003869099.1"/>
</dbReference>
<evidence type="ECO:0000256" key="3">
    <source>
        <dbReference type="ARBA" id="ARBA00004629"/>
    </source>
</evidence>
<evidence type="ECO:0000256" key="10">
    <source>
        <dbReference type="ARBA" id="ARBA00022776"/>
    </source>
</evidence>
<evidence type="ECO:0000256" key="7">
    <source>
        <dbReference type="ARBA" id="ARBA00022490"/>
    </source>
</evidence>
<evidence type="ECO:0000256" key="2">
    <source>
        <dbReference type="ARBA" id="ARBA00004186"/>
    </source>
</evidence>
<dbReference type="OrthoDB" id="5566853at2759"/>
<dbReference type="Proteomes" id="UP000005018">
    <property type="component" value="Chromosome 4"/>
</dbReference>
<keyword evidence="10" id="KW-0498">Mitosis</keyword>
<comment type="subcellular location">
    <subcellularLocation>
        <location evidence="3">Chromosome</location>
        <location evidence="3">Centromere</location>
        <location evidence="3">Kinetochore</location>
    </subcellularLocation>
    <subcellularLocation>
        <location evidence="2">Cytoplasm</location>
        <location evidence="2">Cytoskeleton</location>
        <location evidence="2">Spindle</location>
    </subcellularLocation>
    <subcellularLocation>
        <location evidence="1">Nucleus</location>
    </subcellularLocation>
</comment>
<evidence type="ECO:0000256" key="4">
    <source>
        <dbReference type="ARBA" id="ARBA00010146"/>
    </source>
</evidence>
<dbReference type="eggNOG" id="ENOG502SBWQ">
    <property type="taxonomic scope" value="Eukaryota"/>
</dbReference>
<accession>H8X4R9</accession>
<keyword evidence="14" id="KW-0131">Cell cycle</keyword>
<reference evidence="18 19" key="1">
    <citation type="journal article" date="2012" name="PLoS ONE">
        <title>Sequence and analysis of the genome of the pathogenic yeast Candida orthopsilosis.</title>
        <authorList>
            <person name="Riccombeni A."/>
            <person name="Vidanes G."/>
            <person name="Proux-Wera E."/>
            <person name="Wolfe K.H."/>
            <person name="Butler G."/>
        </authorList>
    </citation>
    <scope>NUCLEOTIDE SEQUENCE [LARGE SCALE GENOMIC DNA]</scope>
    <source>
        <strain evidence="18 19">Co 90-125</strain>
    </source>
</reference>
<evidence type="ECO:0000256" key="11">
    <source>
        <dbReference type="ARBA" id="ARBA00022838"/>
    </source>
</evidence>
<gene>
    <name evidence="18" type="ORF">CORT_0D01630</name>
</gene>
<dbReference type="GO" id="GO:0051301">
    <property type="term" value="P:cell division"/>
    <property type="evidence" value="ECO:0007669"/>
    <property type="project" value="UniProtKB-KW"/>
</dbReference>
<evidence type="ECO:0000256" key="12">
    <source>
        <dbReference type="ARBA" id="ARBA00023212"/>
    </source>
</evidence>
<keyword evidence="15" id="KW-0137">Centromere</keyword>
<name>H8X4R9_CANO9</name>
<dbReference type="EMBL" id="HE681722">
    <property type="protein sequence ID" value="CCG23011.1"/>
    <property type="molecule type" value="Genomic_DNA"/>
</dbReference>
<evidence type="ECO:0000256" key="13">
    <source>
        <dbReference type="ARBA" id="ARBA00023242"/>
    </source>
</evidence>
<evidence type="ECO:0000256" key="15">
    <source>
        <dbReference type="ARBA" id="ARBA00023328"/>
    </source>
</evidence>
<keyword evidence="19" id="KW-1185">Reference proteome</keyword>
<dbReference type="GO" id="GO:0044732">
    <property type="term" value="C:mitotic spindle pole body"/>
    <property type="evidence" value="ECO:0007669"/>
    <property type="project" value="TreeGrafter"/>
</dbReference>
<evidence type="ECO:0000256" key="5">
    <source>
        <dbReference type="ARBA" id="ARBA00020261"/>
    </source>
</evidence>
<keyword evidence="8" id="KW-0132">Cell division</keyword>
<keyword evidence="12" id="KW-0206">Cytoskeleton</keyword>
<dbReference type="GeneID" id="14540702"/>
<evidence type="ECO:0000256" key="8">
    <source>
        <dbReference type="ARBA" id="ARBA00022618"/>
    </source>
</evidence>
<dbReference type="HOGENOM" id="CLU_142427_2_1_1"/>
<dbReference type="InterPro" id="IPR013958">
    <property type="entry name" value="DASH_Dad1"/>
</dbReference>
<evidence type="ECO:0000256" key="1">
    <source>
        <dbReference type="ARBA" id="ARBA00004123"/>
    </source>
</evidence>
<evidence type="ECO:0000256" key="6">
    <source>
        <dbReference type="ARBA" id="ARBA00022454"/>
    </source>
</evidence>
<dbReference type="GO" id="GO:0005876">
    <property type="term" value="C:spindle microtubule"/>
    <property type="evidence" value="ECO:0007669"/>
    <property type="project" value="TreeGrafter"/>
</dbReference>
<dbReference type="GO" id="GO:0042729">
    <property type="term" value="C:DASH complex"/>
    <property type="evidence" value="ECO:0007669"/>
    <property type="project" value="InterPro"/>
</dbReference>
<keyword evidence="7" id="KW-0963">Cytoplasm</keyword>
<keyword evidence="6" id="KW-0158">Chromosome</keyword>
<dbReference type="PANTHER" id="PTHR28025:SF1">
    <property type="entry name" value="DASH COMPLEX SUBUNIT DAD1"/>
    <property type="match status" value="1"/>
</dbReference>